<dbReference type="PANTHER" id="PTHR37329:SF1">
    <property type="entry name" value="KINETOCHORE PROTEIN SOS7"/>
    <property type="match status" value="1"/>
</dbReference>
<dbReference type="GO" id="GO:0051315">
    <property type="term" value="P:attachment of mitotic spindle microtubules to kinetochore"/>
    <property type="evidence" value="ECO:0007669"/>
    <property type="project" value="TreeGrafter"/>
</dbReference>
<keyword evidence="4" id="KW-1185">Reference proteome</keyword>
<organism evidence="3 4">
    <name type="scientific">Amanita thiersii Skay4041</name>
    <dbReference type="NCBI Taxonomy" id="703135"/>
    <lineage>
        <taxon>Eukaryota</taxon>
        <taxon>Fungi</taxon>
        <taxon>Dikarya</taxon>
        <taxon>Basidiomycota</taxon>
        <taxon>Agaricomycotina</taxon>
        <taxon>Agaricomycetes</taxon>
        <taxon>Agaricomycetidae</taxon>
        <taxon>Agaricales</taxon>
        <taxon>Pluteineae</taxon>
        <taxon>Amanitaceae</taxon>
        <taxon>Amanita</taxon>
    </lineage>
</organism>
<feature type="domain" description="Kinetochore protein Sos7 coiled-coil" evidence="2">
    <location>
        <begin position="72"/>
        <end position="147"/>
    </location>
</feature>
<dbReference type="InterPro" id="IPR048781">
    <property type="entry name" value="Sos7_CC"/>
</dbReference>
<proteinExistence type="predicted"/>
<keyword evidence="1" id="KW-0175">Coiled coil</keyword>
<evidence type="ECO:0000256" key="1">
    <source>
        <dbReference type="SAM" id="Coils"/>
    </source>
</evidence>
<reference evidence="3 4" key="1">
    <citation type="submission" date="2014-02" db="EMBL/GenBank/DDBJ databases">
        <title>Transposable element dynamics among asymbiotic and ectomycorrhizal Amanita fungi.</title>
        <authorList>
            <consortium name="DOE Joint Genome Institute"/>
            <person name="Hess J."/>
            <person name="Skrede I."/>
            <person name="Wolfe B."/>
            <person name="LaButti K."/>
            <person name="Ohm R.A."/>
            <person name="Grigoriev I.V."/>
            <person name="Pringle A."/>
        </authorList>
    </citation>
    <scope>NUCLEOTIDE SEQUENCE [LARGE SCALE GENOMIC DNA]</scope>
    <source>
        <strain evidence="3 4">SKay4041</strain>
    </source>
</reference>
<gene>
    <name evidence="3" type="ORF">AMATHDRAFT_64154</name>
</gene>
<sequence>MSRSRTSLETTSEQEKHLESARALQETIDKADLKLQSYAKDFRTHKVEVDGEEVHLKDPAIVASDVAAQMSYLRKLKFQFWEQSAKDKYVKTIVSDIDDALIVNTDDNNEIFSKNEQKKALLKEAKAKRAEVQENVRILAPLVEEDYDRIKKMTEKANVLAQKIIDARLRLTRLRQTHPQPRLTILLADQKLTEQVEQMQSLSDEAQAISEKIQSMKDKVKNSNAELEKLRTERAEAEKAVKIAKVDEDEAKLMPLYDWYMAALKLHRWIHDLHHTQTVSENELRLTYNVALPSEKAILITIALIFAPDTRHLAAVQVTEAEELEIELGDTIDVHIQSNDVHGLIAAILSQYRTGLALRAL</sequence>
<evidence type="ECO:0000313" key="4">
    <source>
        <dbReference type="Proteomes" id="UP000242287"/>
    </source>
</evidence>
<dbReference type="Pfam" id="PF20882">
    <property type="entry name" value="Sos7"/>
    <property type="match status" value="1"/>
</dbReference>
<evidence type="ECO:0000313" key="3">
    <source>
        <dbReference type="EMBL" id="PFH48962.1"/>
    </source>
</evidence>
<accession>A0A2A9NMP7</accession>
<dbReference type="OrthoDB" id="18959at2759"/>
<dbReference type="STRING" id="703135.A0A2A9NMP7"/>
<dbReference type="AlphaFoldDB" id="A0A2A9NMP7"/>
<evidence type="ECO:0000259" key="2">
    <source>
        <dbReference type="Pfam" id="PF20882"/>
    </source>
</evidence>
<dbReference type="GO" id="GO:0034501">
    <property type="term" value="P:protein localization to kinetochore"/>
    <property type="evidence" value="ECO:0007669"/>
    <property type="project" value="InterPro"/>
</dbReference>
<dbReference type="InterPro" id="IPR037475">
    <property type="entry name" value="Sos7"/>
</dbReference>
<dbReference type="GO" id="GO:0000776">
    <property type="term" value="C:kinetochore"/>
    <property type="evidence" value="ECO:0007669"/>
    <property type="project" value="InterPro"/>
</dbReference>
<protein>
    <recommendedName>
        <fullName evidence="2">Kinetochore protein Sos7 coiled-coil domain-containing protein</fullName>
    </recommendedName>
</protein>
<name>A0A2A9NMP7_9AGAR</name>
<feature type="coiled-coil region" evidence="1">
    <location>
        <begin position="192"/>
        <end position="247"/>
    </location>
</feature>
<dbReference type="Proteomes" id="UP000242287">
    <property type="component" value="Unassembled WGS sequence"/>
</dbReference>
<dbReference type="PANTHER" id="PTHR37329">
    <property type="entry name" value="KINETOCHORE PROTEIN SOS7"/>
    <property type="match status" value="1"/>
</dbReference>
<dbReference type="EMBL" id="KZ302044">
    <property type="protein sequence ID" value="PFH48962.1"/>
    <property type="molecule type" value="Genomic_DNA"/>
</dbReference>